<dbReference type="Pfam" id="PF04333">
    <property type="entry name" value="MlaA"/>
    <property type="match status" value="1"/>
</dbReference>
<dbReference type="EMBL" id="CP048620">
    <property type="protein sequence ID" value="QPJ65743.1"/>
    <property type="molecule type" value="Genomic_DNA"/>
</dbReference>
<feature type="region of interest" description="Disordered" evidence="3">
    <location>
        <begin position="71"/>
        <end position="96"/>
    </location>
</feature>
<sequence length="311" mass="34130">MNHFRILSIICGALCAVLLVNAPGDTFASASHSFQSPTVSSQSASDLVFAQTSEVTINLEKKMPSQMDIEKANEDSIQGEKPSALDGAVSESSSFSDIEDPFATQADEIPELKDPLEGYNRFMFNVNENIYDYFMEPVARGYRAVLHEDIRIALKNVFDNAMSPVKFVSSVVQGDLDKSARVLSRMVINTTVGLGGIFDVAGDGYAVDNVNEDFDQALGYHGVNTGPYIVLPFFGPSTARGMAGRVVDSFLNPTTFFSPSFLVGAGITMEEKVNDVSFIIEDKKSINESAIDEYESVRDFYHQYREGLLKE</sequence>
<dbReference type="InterPro" id="IPR007428">
    <property type="entry name" value="MlaA"/>
</dbReference>
<dbReference type="PRINTS" id="PR01805">
    <property type="entry name" value="VACJLIPOPROT"/>
</dbReference>
<protein>
    <submittedName>
        <fullName evidence="5">VacJ family lipoprotein</fullName>
    </submittedName>
</protein>
<keyword evidence="5" id="KW-0449">Lipoprotein</keyword>
<evidence type="ECO:0000256" key="2">
    <source>
        <dbReference type="ARBA" id="ARBA00022729"/>
    </source>
</evidence>
<reference evidence="6" key="1">
    <citation type="submission" date="2020-02" db="EMBL/GenBank/DDBJ databases">
        <title>Genomic and physiological characterization of two novel Nitrospinaceae genera.</title>
        <authorList>
            <person name="Mueller A.J."/>
            <person name="Jung M.-Y."/>
            <person name="Strachan C.R."/>
            <person name="Herbold C.W."/>
            <person name="Kirkegaard R.H."/>
            <person name="Daims H."/>
        </authorList>
    </citation>
    <scope>NUCLEOTIDE SEQUENCE [LARGE SCALE GENOMIC DNA]</scope>
</reference>
<dbReference type="PANTHER" id="PTHR30035">
    <property type="entry name" value="LIPOPROTEIN VACJ-RELATED"/>
    <property type="match status" value="1"/>
</dbReference>
<name>A0A7T0C3B9_9BACT</name>
<dbReference type="GO" id="GO:0016020">
    <property type="term" value="C:membrane"/>
    <property type="evidence" value="ECO:0007669"/>
    <property type="project" value="InterPro"/>
</dbReference>
<feature type="signal peptide" evidence="4">
    <location>
        <begin position="1"/>
        <end position="22"/>
    </location>
</feature>
<evidence type="ECO:0000256" key="4">
    <source>
        <dbReference type="SAM" id="SignalP"/>
    </source>
</evidence>
<evidence type="ECO:0000313" key="5">
    <source>
        <dbReference type="EMBL" id="QPJ65743.1"/>
    </source>
</evidence>
<evidence type="ECO:0000256" key="1">
    <source>
        <dbReference type="ARBA" id="ARBA00010634"/>
    </source>
</evidence>
<dbReference type="GO" id="GO:0120010">
    <property type="term" value="P:intermembrane phospholipid transfer"/>
    <property type="evidence" value="ECO:0007669"/>
    <property type="project" value="TreeGrafter"/>
</dbReference>
<comment type="similarity">
    <text evidence="1">Belongs to the MlaA family.</text>
</comment>
<dbReference type="AlphaFoldDB" id="A0A7T0C3B9"/>
<dbReference type="PANTHER" id="PTHR30035:SF3">
    <property type="entry name" value="INTERMEMBRANE PHOSPHOLIPID TRANSPORT SYSTEM LIPOPROTEIN MLAA"/>
    <property type="match status" value="1"/>
</dbReference>
<proteinExistence type="inferred from homology"/>
<evidence type="ECO:0000313" key="6">
    <source>
        <dbReference type="Proteomes" id="UP000594464"/>
    </source>
</evidence>
<evidence type="ECO:0000256" key="3">
    <source>
        <dbReference type="SAM" id="MobiDB-lite"/>
    </source>
</evidence>
<organism evidence="5 6">
    <name type="scientific">Candidatus Nitrohelix vancouverensis</name>
    <dbReference type="NCBI Taxonomy" id="2705534"/>
    <lineage>
        <taxon>Bacteria</taxon>
        <taxon>Pseudomonadati</taxon>
        <taxon>Nitrospinota/Tectimicrobiota group</taxon>
        <taxon>Nitrospinota</taxon>
        <taxon>Nitrospinia</taxon>
        <taxon>Nitrospinales</taxon>
        <taxon>Nitrospinaceae</taxon>
        <taxon>Candidatus Nitrohelix</taxon>
    </lineage>
</organism>
<dbReference type="Proteomes" id="UP000594464">
    <property type="component" value="Chromosome"/>
</dbReference>
<gene>
    <name evidence="5" type="ORF">G3M78_10215</name>
</gene>
<accession>A0A7T0C3B9</accession>
<keyword evidence="2 4" id="KW-0732">Signal</keyword>
<feature type="chain" id="PRO_5032931772" evidence="4">
    <location>
        <begin position="23"/>
        <end position="311"/>
    </location>
</feature>
<dbReference type="KEGG" id="nva:G3M78_10215"/>